<gene>
    <name evidence="3" type="ORF">Rhe02_96130</name>
</gene>
<protein>
    <recommendedName>
        <fullName evidence="2">DUF7144 domain-containing protein</fullName>
    </recommendedName>
</protein>
<accession>A0A8J3VMP5</accession>
<comment type="caution">
    <text evidence="3">The sequence shown here is derived from an EMBL/GenBank/DDBJ whole genome shotgun (WGS) entry which is preliminary data.</text>
</comment>
<keyword evidence="1" id="KW-0472">Membrane</keyword>
<dbReference type="AlphaFoldDB" id="A0A8J3VMP5"/>
<keyword evidence="1" id="KW-1133">Transmembrane helix</keyword>
<dbReference type="Pfam" id="PF23636">
    <property type="entry name" value="DUF7144"/>
    <property type="match status" value="1"/>
</dbReference>
<feature type="domain" description="DUF7144" evidence="2">
    <location>
        <begin position="23"/>
        <end position="136"/>
    </location>
</feature>
<proteinExistence type="predicted"/>
<keyword evidence="1" id="KW-0812">Transmembrane</keyword>
<feature type="transmembrane region" description="Helical" evidence="1">
    <location>
        <begin position="21"/>
        <end position="46"/>
    </location>
</feature>
<evidence type="ECO:0000313" key="4">
    <source>
        <dbReference type="Proteomes" id="UP000612899"/>
    </source>
</evidence>
<dbReference type="EMBL" id="BONY01000141">
    <property type="protein sequence ID" value="GIH11546.1"/>
    <property type="molecule type" value="Genomic_DNA"/>
</dbReference>
<organism evidence="3 4">
    <name type="scientific">Rhizocola hellebori</name>
    <dbReference type="NCBI Taxonomy" id="1392758"/>
    <lineage>
        <taxon>Bacteria</taxon>
        <taxon>Bacillati</taxon>
        <taxon>Actinomycetota</taxon>
        <taxon>Actinomycetes</taxon>
        <taxon>Micromonosporales</taxon>
        <taxon>Micromonosporaceae</taxon>
        <taxon>Rhizocola</taxon>
    </lineage>
</organism>
<evidence type="ECO:0000259" key="2">
    <source>
        <dbReference type="Pfam" id="PF23636"/>
    </source>
</evidence>
<name>A0A8J3VMP5_9ACTN</name>
<reference evidence="3" key="1">
    <citation type="submission" date="2021-01" db="EMBL/GenBank/DDBJ databases">
        <title>Whole genome shotgun sequence of Rhizocola hellebori NBRC 109834.</title>
        <authorList>
            <person name="Komaki H."/>
            <person name="Tamura T."/>
        </authorList>
    </citation>
    <scope>NUCLEOTIDE SEQUENCE</scope>
    <source>
        <strain evidence="3">NBRC 109834</strain>
    </source>
</reference>
<feature type="transmembrane region" description="Helical" evidence="1">
    <location>
        <begin position="94"/>
        <end position="110"/>
    </location>
</feature>
<evidence type="ECO:0000313" key="3">
    <source>
        <dbReference type="EMBL" id="GIH11546.1"/>
    </source>
</evidence>
<feature type="transmembrane region" description="Helical" evidence="1">
    <location>
        <begin position="66"/>
        <end position="87"/>
    </location>
</feature>
<dbReference type="RefSeq" id="WP_203915266.1">
    <property type="nucleotide sequence ID" value="NZ_BONY01000141.1"/>
</dbReference>
<dbReference type="InterPro" id="IPR055568">
    <property type="entry name" value="DUF7144"/>
</dbReference>
<dbReference type="Proteomes" id="UP000612899">
    <property type="component" value="Unassembled WGS sequence"/>
</dbReference>
<evidence type="ECO:0000256" key="1">
    <source>
        <dbReference type="SAM" id="Phobius"/>
    </source>
</evidence>
<sequence>MDIPREDTQRFGDTSGAAASSGWLGFAGLLILLLGVINALEGIVALANDKYRAFINGTFYIFDITWWGWIHLILGLLMVAVGIGILAGQTWARGVGIGLAAVMGVFQMLYLTTAPLWSLINIGLCVLVIYALVVPPRGAIGN</sequence>
<feature type="transmembrane region" description="Helical" evidence="1">
    <location>
        <begin position="116"/>
        <end position="134"/>
    </location>
</feature>
<keyword evidence="4" id="KW-1185">Reference proteome</keyword>